<comment type="caution">
    <text evidence="4">The sequence shown here is derived from an EMBL/GenBank/DDBJ whole genome shotgun (WGS) entry which is preliminary data.</text>
</comment>
<sequence length="577" mass="60367">MTVLRKNKVEADRNWHGEDAGARRSRRINPGSIIRWVAVPSVGTAIGLWLVGTMAGLSSVGASLPTATGSLQQTLLMPGSLTQANPLKQHFKTSTAPFVLANVHGAEQALHDHSPECGDSCFKLASVETHAEKSSRLVAAAAPTQPVVTAGNTIVSQTKDRFERMEAALSPSRIAAAFAGKAKPQETGNAAAHPVISSIAPVVEASLTPSNKVVASLSNDMTGLSDQSYETASLPSAAEAPAAERFARLDPGSVVVQTAPQPMRFGAPAATETPDPSQLALALVKSMPVDDEAFASPLPIEESSADVAVAPSKTLPEKPGDVASLPDALSNDALSNDALSNDVPLPTQRPQLDNAPAPKSAQQQPKAVEQPKAVQPPKAVQQTKPVQLAAKPAPQTRQGKPGNGGDVLAYARPDTPSGGLGQAFKNLFSGPRGGSGAGNGVAVYDISAKTVYLPDGQRLEAHSGLGAMVDQPRYVDQKDRGPTPPNTYDLTLRETRFHGVEAIRLTPVGGRAKYNRVGLLAHTYMLRGGRAESNGCVVFKDYNRFLAAFKKGKVTRLVVVPRLNGSPTQVASNARGV</sequence>
<keyword evidence="2" id="KW-1133">Transmembrane helix</keyword>
<protein>
    <submittedName>
        <fullName evidence="4">Tlde1 domain-containing protein</fullName>
    </submittedName>
</protein>
<keyword evidence="5" id="KW-1185">Reference proteome</keyword>
<keyword evidence="2" id="KW-0812">Transmembrane</keyword>
<feature type="domain" description="Tlde1" evidence="3">
    <location>
        <begin position="458"/>
        <end position="562"/>
    </location>
</feature>
<dbReference type="InterPro" id="IPR021225">
    <property type="entry name" value="Tlde1_dom"/>
</dbReference>
<dbReference type="RefSeq" id="WP_354462772.1">
    <property type="nucleotide sequence ID" value="NZ_JBEWSZ010000002.1"/>
</dbReference>
<evidence type="ECO:0000313" key="5">
    <source>
        <dbReference type="Proteomes" id="UP001548832"/>
    </source>
</evidence>
<reference evidence="4 5" key="1">
    <citation type="submission" date="2024-06" db="EMBL/GenBank/DDBJ databases">
        <authorList>
            <person name="Kim D.-U."/>
        </authorList>
    </citation>
    <scope>NUCLEOTIDE SEQUENCE [LARGE SCALE GENOMIC DNA]</scope>
    <source>
        <strain evidence="4 5">KACC15460</strain>
    </source>
</reference>
<dbReference type="Pfam" id="PF10908">
    <property type="entry name" value="Tlde1_dom"/>
    <property type="match status" value="1"/>
</dbReference>
<accession>A0ABV2DL16</accession>
<feature type="transmembrane region" description="Helical" evidence="2">
    <location>
        <begin position="33"/>
        <end position="57"/>
    </location>
</feature>
<evidence type="ECO:0000256" key="1">
    <source>
        <dbReference type="SAM" id="MobiDB-lite"/>
    </source>
</evidence>
<gene>
    <name evidence="4" type="ORF">ABVQ20_27380</name>
</gene>
<name>A0ABV2DL16_9HYPH</name>
<proteinExistence type="predicted"/>
<evidence type="ECO:0000259" key="3">
    <source>
        <dbReference type="Pfam" id="PF10908"/>
    </source>
</evidence>
<dbReference type="EMBL" id="JBEWSZ010000002">
    <property type="protein sequence ID" value="MET2830715.1"/>
    <property type="molecule type" value="Genomic_DNA"/>
</dbReference>
<dbReference type="Proteomes" id="UP001548832">
    <property type="component" value="Unassembled WGS sequence"/>
</dbReference>
<evidence type="ECO:0000256" key="2">
    <source>
        <dbReference type="SAM" id="Phobius"/>
    </source>
</evidence>
<organism evidence="4 5">
    <name type="scientific">Mesorhizobium shangrilense</name>
    <dbReference type="NCBI Taxonomy" id="460060"/>
    <lineage>
        <taxon>Bacteria</taxon>
        <taxon>Pseudomonadati</taxon>
        <taxon>Pseudomonadota</taxon>
        <taxon>Alphaproteobacteria</taxon>
        <taxon>Hyphomicrobiales</taxon>
        <taxon>Phyllobacteriaceae</taxon>
        <taxon>Mesorhizobium</taxon>
    </lineage>
</organism>
<evidence type="ECO:0000313" key="4">
    <source>
        <dbReference type="EMBL" id="MET2830715.1"/>
    </source>
</evidence>
<feature type="region of interest" description="Disordered" evidence="1">
    <location>
        <begin position="312"/>
        <end position="410"/>
    </location>
</feature>
<keyword evidence="2" id="KW-0472">Membrane</keyword>